<organism evidence="1 2">
    <name type="scientific">Campylobacter fetus subsp. fetus (strain 82-40)</name>
    <dbReference type="NCBI Taxonomy" id="360106"/>
    <lineage>
        <taxon>Bacteria</taxon>
        <taxon>Pseudomonadati</taxon>
        <taxon>Campylobacterota</taxon>
        <taxon>Epsilonproteobacteria</taxon>
        <taxon>Campylobacterales</taxon>
        <taxon>Campylobacteraceae</taxon>
        <taxon>Campylobacter</taxon>
    </lineage>
</organism>
<name>A0RRB9_CAMFF</name>
<protein>
    <submittedName>
        <fullName evidence="1">Uncharacterized protein</fullName>
    </submittedName>
</protein>
<dbReference type="Proteomes" id="UP000000760">
    <property type="component" value="Chromosome"/>
</dbReference>
<proteinExistence type="predicted"/>
<evidence type="ECO:0000313" key="1">
    <source>
        <dbReference type="EMBL" id="ABK83292.1"/>
    </source>
</evidence>
<dbReference type="GeneID" id="61065437"/>
<dbReference type="AlphaFoldDB" id="A0RRB9"/>
<dbReference type="HOGENOM" id="CLU_3133439_0_0_7"/>
<gene>
    <name evidence="1" type="ordered locus">CFF8240_1623</name>
</gene>
<dbReference type="EMBL" id="CP000487">
    <property type="protein sequence ID" value="ABK83292.1"/>
    <property type="molecule type" value="Genomic_DNA"/>
</dbReference>
<accession>A0RRB9</accession>
<evidence type="ECO:0000313" key="2">
    <source>
        <dbReference type="Proteomes" id="UP000000760"/>
    </source>
</evidence>
<dbReference type="KEGG" id="cff:CFF8240_1623"/>
<dbReference type="RefSeq" id="WP_011732284.1">
    <property type="nucleotide sequence ID" value="NC_008599.1"/>
</dbReference>
<reference evidence="2" key="1">
    <citation type="submission" date="2006-11" db="EMBL/GenBank/DDBJ databases">
        <title>Sequence of Campylobacter fetus subsp. fetus 82-40.</title>
        <authorList>
            <person name="Fouts D.E."/>
            <person name="Nelson K.E."/>
        </authorList>
    </citation>
    <scope>NUCLEOTIDE SEQUENCE [LARGE SCALE GENOMIC DNA]</scope>
    <source>
        <strain evidence="2">82-40</strain>
    </source>
</reference>
<sequence>MRILIYAYGFIGKNNYEFMKQFFDEVYVYDDMLNMSGLSKHFIKNKEKI</sequence>